<keyword evidence="1" id="KW-1133">Transmembrane helix</keyword>
<feature type="transmembrane region" description="Helical" evidence="1">
    <location>
        <begin position="260"/>
        <end position="280"/>
    </location>
</feature>
<comment type="caution">
    <text evidence="3">The sequence shown here is derived from an EMBL/GenBank/DDBJ whole genome shotgun (WGS) entry which is preliminary data.</text>
</comment>
<dbReference type="STRING" id="2060905.A0A2B7X0S2"/>
<evidence type="ECO:0000256" key="1">
    <source>
        <dbReference type="SAM" id="Phobius"/>
    </source>
</evidence>
<evidence type="ECO:0000256" key="2">
    <source>
        <dbReference type="SAM" id="SignalP"/>
    </source>
</evidence>
<accession>A0A2B7X0S2</accession>
<gene>
    <name evidence="3" type="ORF">GX51_04691</name>
</gene>
<dbReference type="OrthoDB" id="4188069at2759"/>
<proteinExistence type="predicted"/>
<evidence type="ECO:0000313" key="3">
    <source>
        <dbReference type="EMBL" id="PGH02383.1"/>
    </source>
</evidence>
<organism evidence="3 4">
    <name type="scientific">Blastomyces parvus</name>
    <dbReference type="NCBI Taxonomy" id="2060905"/>
    <lineage>
        <taxon>Eukaryota</taxon>
        <taxon>Fungi</taxon>
        <taxon>Dikarya</taxon>
        <taxon>Ascomycota</taxon>
        <taxon>Pezizomycotina</taxon>
        <taxon>Eurotiomycetes</taxon>
        <taxon>Eurotiomycetidae</taxon>
        <taxon>Onygenales</taxon>
        <taxon>Ajellomycetaceae</taxon>
        <taxon>Blastomyces</taxon>
    </lineage>
</organism>
<keyword evidence="1" id="KW-0472">Membrane</keyword>
<dbReference type="Proteomes" id="UP000224080">
    <property type="component" value="Unassembled WGS sequence"/>
</dbReference>
<name>A0A2B7X0S2_9EURO</name>
<dbReference type="EMBL" id="PDNC01000060">
    <property type="protein sequence ID" value="PGH02383.1"/>
    <property type="molecule type" value="Genomic_DNA"/>
</dbReference>
<feature type="chain" id="PRO_5012473841" evidence="2">
    <location>
        <begin position="20"/>
        <end position="281"/>
    </location>
</feature>
<keyword evidence="4" id="KW-1185">Reference proteome</keyword>
<dbReference type="AlphaFoldDB" id="A0A2B7X0S2"/>
<feature type="signal peptide" evidence="2">
    <location>
        <begin position="1"/>
        <end position="19"/>
    </location>
</feature>
<sequence>MTMNTIALTGLLFISAAAAGIVCLGGPTACTKAPGYIHTMQNPIAKGSTTFKGFTLGNATSNAPPANWTWELNVGNYSTGGHSTQLYEVYSLRIPPEVELSGPNVNRNVCMILLPYREGVGANDPGDCSTIFGSDDIQMAISAGMSNPWAPGRSPCAWNMQQIYSTLIYRTVDPGLKGSFASATLFGHDSNDTRVGDPPARIIRVSRPIPVNESQAAIDTLLTRVQPIYLQTFSTVENDKTNAQVALRCLHVNTNSSVRGAMVGMGSVIASAVITVGFLML</sequence>
<reference evidence="3 4" key="1">
    <citation type="submission" date="2017-10" db="EMBL/GenBank/DDBJ databases">
        <title>Comparative genomics in systemic dimorphic fungi from Ajellomycetaceae.</title>
        <authorList>
            <person name="Munoz J.F."/>
            <person name="Mcewen J.G."/>
            <person name="Clay O.K."/>
            <person name="Cuomo C.A."/>
        </authorList>
    </citation>
    <scope>NUCLEOTIDE SEQUENCE [LARGE SCALE GENOMIC DNA]</scope>
    <source>
        <strain evidence="3 4">UAMH130</strain>
    </source>
</reference>
<keyword evidence="1" id="KW-0812">Transmembrane</keyword>
<keyword evidence="2" id="KW-0732">Signal</keyword>
<evidence type="ECO:0000313" key="4">
    <source>
        <dbReference type="Proteomes" id="UP000224080"/>
    </source>
</evidence>
<protein>
    <submittedName>
        <fullName evidence="3">Uncharacterized protein</fullName>
    </submittedName>
</protein>